<proteinExistence type="inferred from homology"/>
<evidence type="ECO:0000256" key="1">
    <source>
        <dbReference type="ARBA" id="ARBA00010638"/>
    </source>
</evidence>
<protein>
    <recommendedName>
        <fullName evidence="5">5-formyltetrahydrofolate cyclo-ligase</fullName>
        <ecNumber evidence="5">6.3.3.2</ecNumber>
    </recommendedName>
</protein>
<name>A0A0R1WC79_9LACO</name>
<keyword evidence="5" id="KW-0479">Metal-binding</keyword>
<dbReference type="SUPFAM" id="SSF100950">
    <property type="entry name" value="NagB/RpiA/CoA transferase-like"/>
    <property type="match status" value="1"/>
</dbReference>
<dbReference type="InterPro" id="IPR002698">
    <property type="entry name" value="FTHF_cligase"/>
</dbReference>
<dbReference type="GO" id="GO:0005524">
    <property type="term" value="F:ATP binding"/>
    <property type="evidence" value="ECO:0007669"/>
    <property type="project" value="UniProtKB-KW"/>
</dbReference>
<evidence type="ECO:0000256" key="5">
    <source>
        <dbReference type="RuleBase" id="RU361279"/>
    </source>
</evidence>
<evidence type="ECO:0000256" key="2">
    <source>
        <dbReference type="ARBA" id="ARBA00022741"/>
    </source>
</evidence>
<dbReference type="Proteomes" id="UP000051820">
    <property type="component" value="Unassembled WGS sequence"/>
</dbReference>
<dbReference type="InterPro" id="IPR024185">
    <property type="entry name" value="FTHF_cligase-like_sf"/>
</dbReference>
<dbReference type="EC" id="6.3.3.2" evidence="5"/>
<comment type="cofactor">
    <cofactor evidence="5">
        <name>Mg(2+)</name>
        <dbReference type="ChEBI" id="CHEBI:18420"/>
    </cofactor>
</comment>
<dbReference type="NCBIfam" id="TIGR02727">
    <property type="entry name" value="MTHFS_bact"/>
    <property type="match status" value="1"/>
</dbReference>
<dbReference type="Pfam" id="PF01812">
    <property type="entry name" value="5-FTHF_cyc-lig"/>
    <property type="match status" value="1"/>
</dbReference>
<dbReference type="GO" id="GO:0009396">
    <property type="term" value="P:folic acid-containing compound biosynthetic process"/>
    <property type="evidence" value="ECO:0007669"/>
    <property type="project" value="TreeGrafter"/>
</dbReference>
<evidence type="ECO:0000313" key="7">
    <source>
        <dbReference type="Proteomes" id="UP000051820"/>
    </source>
</evidence>
<reference evidence="6 7" key="1">
    <citation type="journal article" date="2015" name="Genome Announc.">
        <title>Expanding the biotechnology potential of lactobacilli through comparative genomics of 213 strains and associated genera.</title>
        <authorList>
            <person name="Sun Z."/>
            <person name="Harris H.M."/>
            <person name="McCann A."/>
            <person name="Guo C."/>
            <person name="Argimon S."/>
            <person name="Zhang W."/>
            <person name="Yang X."/>
            <person name="Jeffery I.B."/>
            <person name="Cooney J.C."/>
            <person name="Kagawa T.F."/>
            <person name="Liu W."/>
            <person name="Song Y."/>
            <person name="Salvetti E."/>
            <person name="Wrobel A."/>
            <person name="Rasinkangas P."/>
            <person name="Parkhill J."/>
            <person name="Rea M.C."/>
            <person name="O'Sullivan O."/>
            <person name="Ritari J."/>
            <person name="Douillard F.P."/>
            <person name="Paul Ross R."/>
            <person name="Yang R."/>
            <person name="Briner A.E."/>
            <person name="Felis G.E."/>
            <person name="de Vos W.M."/>
            <person name="Barrangou R."/>
            <person name="Klaenhammer T.R."/>
            <person name="Caufield P.W."/>
            <person name="Cui Y."/>
            <person name="Zhang H."/>
            <person name="O'Toole P.W."/>
        </authorList>
    </citation>
    <scope>NUCLEOTIDE SEQUENCE [LARGE SCALE GENOMIC DNA]</scope>
    <source>
        <strain evidence="6 7">DSM 5007</strain>
    </source>
</reference>
<gene>
    <name evidence="6" type="ORF">FD16_GL001356</name>
</gene>
<keyword evidence="5" id="KW-0460">Magnesium</keyword>
<dbReference type="PANTHER" id="PTHR23407">
    <property type="entry name" value="ATPASE INHIBITOR/5-FORMYLTETRAHYDROFOLATE CYCLO-LIGASE"/>
    <property type="match status" value="1"/>
</dbReference>
<dbReference type="EMBL" id="AZGF01000003">
    <property type="protein sequence ID" value="KRM13211.1"/>
    <property type="molecule type" value="Genomic_DNA"/>
</dbReference>
<evidence type="ECO:0000256" key="3">
    <source>
        <dbReference type="ARBA" id="ARBA00022840"/>
    </source>
</evidence>
<dbReference type="GO" id="GO:0030272">
    <property type="term" value="F:5-formyltetrahydrofolate cyclo-ligase activity"/>
    <property type="evidence" value="ECO:0007669"/>
    <property type="project" value="UniProtKB-EC"/>
</dbReference>
<dbReference type="InterPro" id="IPR037171">
    <property type="entry name" value="NagB/RpiA_transferase-like"/>
</dbReference>
<dbReference type="eggNOG" id="COG0212">
    <property type="taxonomic scope" value="Bacteria"/>
</dbReference>
<feature type="binding site" evidence="4">
    <location>
        <begin position="116"/>
        <end position="124"/>
    </location>
    <ligand>
        <name>ATP</name>
        <dbReference type="ChEBI" id="CHEBI:30616"/>
    </ligand>
</feature>
<sequence>MSAMNAHEKERQEQSMYAHLFNSAEWQSAKIIAVTKSQSIEVNTAPIIQQAIESNKKIVIPRTLPHRQMEFVLLDDDTKFKQKFGIDEPVNGQIYNQEQIDLIIVPGVSFASDHSRLGFGAGYYDRYLSKYGGNTVSLVLSAQIQGKITWPVDEFDVRIGHLIIAEGENNELE</sequence>
<evidence type="ECO:0000313" key="6">
    <source>
        <dbReference type="EMBL" id="KRM13211.1"/>
    </source>
</evidence>
<comment type="similarity">
    <text evidence="1 5">Belongs to the 5-formyltetrahydrofolate cyclo-ligase family.</text>
</comment>
<dbReference type="STRING" id="1423807.FD16_GL001356"/>
<dbReference type="PANTHER" id="PTHR23407:SF1">
    <property type="entry name" value="5-FORMYLTETRAHYDROFOLATE CYCLO-LIGASE"/>
    <property type="match status" value="1"/>
</dbReference>
<dbReference type="OrthoDB" id="9801938at2"/>
<dbReference type="AlphaFoldDB" id="A0A0R1WC79"/>
<dbReference type="Gene3D" id="3.40.50.10420">
    <property type="entry name" value="NagB/RpiA/CoA transferase-like"/>
    <property type="match status" value="1"/>
</dbReference>
<keyword evidence="6" id="KW-0436">Ligase</keyword>
<keyword evidence="3 4" id="KW-0067">ATP-binding</keyword>
<dbReference type="GO" id="GO:0035999">
    <property type="term" value="P:tetrahydrofolate interconversion"/>
    <property type="evidence" value="ECO:0007669"/>
    <property type="project" value="TreeGrafter"/>
</dbReference>
<dbReference type="PIRSF" id="PIRSF006806">
    <property type="entry name" value="FTHF_cligase"/>
    <property type="match status" value="1"/>
</dbReference>
<keyword evidence="7" id="KW-1185">Reference proteome</keyword>
<organism evidence="6 7">
    <name type="scientific">Paucilactobacillus suebicus DSM 5007 = KCTC 3549</name>
    <dbReference type="NCBI Taxonomy" id="1423807"/>
    <lineage>
        <taxon>Bacteria</taxon>
        <taxon>Bacillati</taxon>
        <taxon>Bacillota</taxon>
        <taxon>Bacilli</taxon>
        <taxon>Lactobacillales</taxon>
        <taxon>Lactobacillaceae</taxon>
        <taxon>Paucilactobacillus</taxon>
    </lineage>
</organism>
<dbReference type="PATRIC" id="fig|1423807.3.peg.1383"/>
<dbReference type="GO" id="GO:0046872">
    <property type="term" value="F:metal ion binding"/>
    <property type="evidence" value="ECO:0007669"/>
    <property type="project" value="UniProtKB-KW"/>
</dbReference>
<accession>A0A0R1WC79</accession>
<comment type="catalytic activity">
    <reaction evidence="5">
        <text>(6S)-5-formyl-5,6,7,8-tetrahydrofolate + ATP = (6R)-5,10-methenyltetrahydrofolate + ADP + phosphate</text>
        <dbReference type="Rhea" id="RHEA:10488"/>
        <dbReference type="ChEBI" id="CHEBI:30616"/>
        <dbReference type="ChEBI" id="CHEBI:43474"/>
        <dbReference type="ChEBI" id="CHEBI:57455"/>
        <dbReference type="ChEBI" id="CHEBI:57457"/>
        <dbReference type="ChEBI" id="CHEBI:456216"/>
        <dbReference type="EC" id="6.3.3.2"/>
    </reaction>
</comment>
<feature type="binding site" evidence="4">
    <location>
        <position position="41"/>
    </location>
    <ligand>
        <name>substrate</name>
    </ligand>
</feature>
<evidence type="ECO:0000256" key="4">
    <source>
        <dbReference type="PIRSR" id="PIRSR006806-1"/>
    </source>
</evidence>
<comment type="caution">
    <text evidence="6">The sequence shown here is derived from an EMBL/GenBank/DDBJ whole genome shotgun (WGS) entry which is preliminary data.</text>
</comment>
<keyword evidence="2 4" id="KW-0547">Nucleotide-binding</keyword>